<proteinExistence type="predicted"/>
<dbReference type="PATRIC" id="fig|1263870.3.peg.6485"/>
<dbReference type="RefSeq" id="WP_008687676.1">
    <property type="nucleotide sequence ID" value="NZ_ANOH01000431.1"/>
</dbReference>
<sequence length="160" mass="16962">MAISTQPASPQGSKESTAVAAGLDNASPLTDAELQPLWNQVLDEMDPITATLVKAAEKVGVPQPGVLQLTFPEASGLAMSRCGSATNKDEIVRTVARVTGRRLSLAFATGTKAPVVAQAVAKPKAKNRMQRMREIESNPMVRACIDLLGAEIVRIDTPRN</sequence>
<protein>
    <submittedName>
        <fullName evidence="1">DNA polymerase III gamma and tau subunit</fullName>
    </submittedName>
</protein>
<dbReference type="AlphaFoldDB" id="M5TTC2"/>
<evidence type="ECO:0000313" key="2">
    <source>
        <dbReference type="Proteomes" id="UP000011885"/>
    </source>
</evidence>
<reference evidence="1 2" key="1">
    <citation type="journal article" date="2013" name="Mar. Genomics">
        <title>Expression of sulfatases in Rhodopirellula baltica and the diversity of sulfatases in the genus Rhodopirellula.</title>
        <authorList>
            <person name="Wegner C.E."/>
            <person name="Richter-Heitmann T."/>
            <person name="Klindworth A."/>
            <person name="Klockow C."/>
            <person name="Richter M."/>
            <person name="Achstetter T."/>
            <person name="Glockner F.O."/>
            <person name="Harder J."/>
        </authorList>
    </citation>
    <scope>NUCLEOTIDE SEQUENCE [LARGE SCALE GENOMIC DNA]</scope>
    <source>
        <strain evidence="1 2">SM41</strain>
    </source>
</reference>
<gene>
    <name evidence="1" type="ORF">RSSM_06122</name>
</gene>
<dbReference type="EMBL" id="ANOH01000431">
    <property type="protein sequence ID" value="EMI52410.1"/>
    <property type="molecule type" value="Genomic_DNA"/>
</dbReference>
<comment type="caution">
    <text evidence="1">The sequence shown here is derived from an EMBL/GenBank/DDBJ whole genome shotgun (WGS) entry which is preliminary data.</text>
</comment>
<evidence type="ECO:0000313" key="1">
    <source>
        <dbReference type="EMBL" id="EMI52410.1"/>
    </source>
</evidence>
<keyword evidence="2" id="KW-1185">Reference proteome</keyword>
<organism evidence="1 2">
    <name type="scientific">Rhodopirellula sallentina SM41</name>
    <dbReference type="NCBI Taxonomy" id="1263870"/>
    <lineage>
        <taxon>Bacteria</taxon>
        <taxon>Pseudomonadati</taxon>
        <taxon>Planctomycetota</taxon>
        <taxon>Planctomycetia</taxon>
        <taxon>Pirellulales</taxon>
        <taxon>Pirellulaceae</taxon>
        <taxon>Rhodopirellula</taxon>
    </lineage>
</organism>
<accession>M5TTC2</accession>
<dbReference type="Proteomes" id="UP000011885">
    <property type="component" value="Unassembled WGS sequence"/>
</dbReference>
<name>M5TTC2_9BACT</name>